<dbReference type="SUPFAM" id="SSF52374">
    <property type="entry name" value="Nucleotidylyl transferase"/>
    <property type="match status" value="1"/>
</dbReference>
<evidence type="ECO:0000313" key="11">
    <source>
        <dbReference type="EMBL" id="EKD30455.1"/>
    </source>
</evidence>
<keyword evidence="3 11" id="KW-0436">Ligase</keyword>
<keyword evidence="5" id="KW-0067">ATP-binding</keyword>
<dbReference type="InterPro" id="IPR013155">
    <property type="entry name" value="M/V/L/I-tRNA-synth_anticd-bd"/>
</dbReference>
<keyword evidence="7" id="KW-0030">Aminoacyl-tRNA synthetase</keyword>
<evidence type="ECO:0000256" key="4">
    <source>
        <dbReference type="ARBA" id="ARBA00022741"/>
    </source>
</evidence>
<dbReference type="SUPFAM" id="SSF47323">
    <property type="entry name" value="Anticodon-binding domain of a subclass of class I aminoacyl-tRNA synthetases"/>
    <property type="match status" value="1"/>
</dbReference>
<dbReference type="GO" id="GO:0005829">
    <property type="term" value="C:cytosol"/>
    <property type="evidence" value="ECO:0007669"/>
    <property type="project" value="TreeGrafter"/>
</dbReference>
<dbReference type="InterPro" id="IPR002302">
    <property type="entry name" value="Leu-tRNA-ligase"/>
</dbReference>
<evidence type="ECO:0000256" key="2">
    <source>
        <dbReference type="ARBA" id="ARBA00013164"/>
    </source>
</evidence>
<evidence type="ECO:0000259" key="10">
    <source>
        <dbReference type="Pfam" id="PF08264"/>
    </source>
</evidence>
<dbReference type="EMBL" id="AMFJ01034056">
    <property type="protein sequence ID" value="EKD30455.1"/>
    <property type="molecule type" value="Genomic_DNA"/>
</dbReference>
<evidence type="ECO:0000259" key="9">
    <source>
        <dbReference type="Pfam" id="PF00133"/>
    </source>
</evidence>
<dbReference type="Gene3D" id="3.40.50.620">
    <property type="entry name" value="HUPs"/>
    <property type="match status" value="1"/>
</dbReference>
<dbReference type="Gene3D" id="1.10.730.10">
    <property type="entry name" value="Isoleucyl-tRNA Synthetase, Domain 1"/>
    <property type="match status" value="1"/>
</dbReference>
<dbReference type="EC" id="6.1.1.4" evidence="2"/>
<keyword evidence="4" id="KW-0547">Nucleotide-binding</keyword>
<evidence type="ECO:0000256" key="5">
    <source>
        <dbReference type="ARBA" id="ARBA00022840"/>
    </source>
</evidence>
<dbReference type="PANTHER" id="PTHR43740">
    <property type="entry name" value="LEUCYL-TRNA SYNTHETASE"/>
    <property type="match status" value="1"/>
</dbReference>
<dbReference type="InterPro" id="IPR002300">
    <property type="entry name" value="aa-tRNA-synth_Ia"/>
</dbReference>
<protein>
    <recommendedName>
        <fullName evidence="2">leucine--tRNA ligase</fullName>
        <ecNumber evidence="2">6.1.1.4</ecNumber>
    </recommendedName>
</protein>
<dbReference type="GO" id="GO:0005524">
    <property type="term" value="F:ATP binding"/>
    <property type="evidence" value="ECO:0007669"/>
    <property type="project" value="UniProtKB-KW"/>
</dbReference>
<comment type="caution">
    <text evidence="11">The sequence shown here is derived from an EMBL/GenBank/DDBJ whole genome shotgun (WGS) entry which is preliminary data.</text>
</comment>
<feature type="non-terminal residue" evidence="11">
    <location>
        <position position="1"/>
    </location>
</feature>
<dbReference type="CDD" id="cd07958">
    <property type="entry name" value="Anticodon_Ia_Leu_BEm"/>
    <property type="match status" value="1"/>
</dbReference>
<feature type="domain" description="Aminoacyl-tRNA synthetase class Ia" evidence="9">
    <location>
        <begin position="161"/>
        <end position="189"/>
    </location>
</feature>
<accession>K1XJB1</accession>
<evidence type="ECO:0000256" key="7">
    <source>
        <dbReference type="ARBA" id="ARBA00023146"/>
    </source>
</evidence>
<dbReference type="Pfam" id="PF00133">
    <property type="entry name" value="tRNA-synt_1"/>
    <property type="match status" value="1"/>
</dbReference>
<feature type="domain" description="Methionyl/Valyl/Leucyl/Isoleucyl-tRNA synthetase anticodon-binding" evidence="10">
    <location>
        <begin position="232"/>
        <end position="345"/>
    </location>
</feature>
<comment type="similarity">
    <text evidence="1">Belongs to the class-I aminoacyl-tRNA synthetase family.</text>
</comment>
<dbReference type="InterPro" id="IPR014729">
    <property type="entry name" value="Rossmann-like_a/b/a_fold"/>
</dbReference>
<evidence type="ECO:0000256" key="3">
    <source>
        <dbReference type="ARBA" id="ARBA00022598"/>
    </source>
</evidence>
<organism evidence="11">
    <name type="scientific">uncultured bacterium</name>
    <name type="common">gcode 4</name>
    <dbReference type="NCBI Taxonomy" id="1234023"/>
    <lineage>
        <taxon>Bacteria</taxon>
        <taxon>environmental samples</taxon>
    </lineage>
</organism>
<gene>
    <name evidence="11" type="ORF">ACD_78C00056G0002</name>
</gene>
<dbReference type="GO" id="GO:0004823">
    <property type="term" value="F:leucine-tRNA ligase activity"/>
    <property type="evidence" value="ECO:0007669"/>
    <property type="project" value="UniProtKB-EC"/>
</dbReference>
<dbReference type="Pfam" id="PF08264">
    <property type="entry name" value="Anticodon_1"/>
    <property type="match status" value="1"/>
</dbReference>
<dbReference type="PRINTS" id="PR00985">
    <property type="entry name" value="TRNASYNTHLEU"/>
</dbReference>
<evidence type="ECO:0000256" key="1">
    <source>
        <dbReference type="ARBA" id="ARBA00005594"/>
    </source>
</evidence>
<keyword evidence="6" id="KW-0648">Protein biosynthesis</keyword>
<evidence type="ECO:0000256" key="6">
    <source>
        <dbReference type="ARBA" id="ARBA00022917"/>
    </source>
</evidence>
<proteinExistence type="inferred from homology"/>
<dbReference type="PANTHER" id="PTHR43740:SF2">
    <property type="entry name" value="LEUCINE--TRNA LIGASE, MITOCHONDRIAL"/>
    <property type="match status" value="1"/>
</dbReference>
<reference evidence="11" key="1">
    <citation type="journal article" date="2012" name="Science">
        <title>Fermentation, hydrogen, and sulfur metabolism in multiple uncultivated bacterial phyla.</title>
        <authorList>
            <person name="Wrighton K.C."/>
            <person name="Thomas B.C."/>
            <person name="Sharon I."/>
            <person name="Miller C.S."/>
            <person name="Castelle C.J."/>
            <person name="VerBerkmoes N.C."/>
            <person name="Wilkins M.J."/>
            <person name="Hettich R.L."/>
            <person name="Lipton M.S."/>
            <person name="Williams K.H."/>
            <person name="Long P.E."/>
            <person name="Banfield J.F."/>
        </authorList>
    </citation>
    <scope>NUCLEOTIDE SEQUENCE [LARGE SCALE GENOMIC DNA]</scope>
</reference>
<comment type="catalytic activity">
    <reaction evidence="8">
        <text>tRNA(Leu) + L-leucine + ATP = L-leucyl-tRNA(Leu) + AMP + diphosphate</text>
        <dbReference type="Rhea" id="RHEA:11688"/>
        <dbReference type="Rhea" id="RHEA-COMP:9613"/>
        <dbReference type="Rhea" id="RHEA-COMP:9622"/>
        <dbReference type="ChEBI" id="CHEBI:30616"/>
        <dbReference type="ChEBI" id="CHEBI:33019"/>
        <dbReference type="ChEBI" id="CHEBI:57427"/>
        <dbReference type="ChEBI" id="CHEBI:78442"/>
        <dbReference type="ChEBI" id="CHEBI:78494"/>
        <dbReference type="ChEBI" id="CHEBI:456215"/>
        <dbReference type="EC" id="6.1.1.4"/>
    </reaction>
</comment>
<evidence type="ECO:0000256" key="8">
    <source>
        <dbReference type="ARBA" id="ARBA00047469"/>
    </source>
</evidence>
<sequence length="384" mass="44113">ELPAVEKYEPAGDGDSPLALVPSFVNVELASNLAGRRETNTMPQWAGSCWYYLRFMDPDNTEAPINPEIAAYWWEVDNYVGGAEHAVLHLLYARFWHKFLFDIGIVPNDEPFKQLHNPGMILAYAYEREHGWLVASDLVEERDGKFYEKTTNKEVKKIVAKMSKSLKNVVNPDMVCEEHGTDTFRLYEMSMADFKDPAPWNTDAIIGVRRFLERVWKNFAEEPKMADDDMKAMKLLHKTIKKVGEDIDIYKFNTAISALMILINGGLPRDMKLQKEWKEAYLKLLHPFAPHIAEELWSLLGHTDSIYNANWPKYDENMIQDDEVTIAVQVNGKLRGTYTFASGATQEEVAKSVLKDPEILKWVESKEIIKQIFVSNKLFSIVVK</sequence>
<dbReference type="InterPro" id="IPR009080">
    <property type="entry name" value="tRNAsynth_Ia_anticodon-bd"/>
</dbReference>
<dbReference type="AlphaFoldDB" id="K1XJB1"/>
<dbReference type="GO" id="GO:0006429">
    <property type="term" value="P:leucyl-tRNA aminoacylation"/>
    <property type="evidence" value="ECO:0007669"/>
    <property type="project" value="InterPro"/>
</dbReference>
<dbReference type="FunFam" id="1.10.730.10:FF:000002">
    <property type="entry name" value="Leucine--tRNA ligase"/>
    <property type="match status" value="1"/>
</dbReference>
<name>K1XJB1_9BACT</name>